<dbReference type="Proteomes" id="UP000002774">
    <property type="component" value="Chromosome"/>
</dbReference>
<protein>
    <submittedName>
        <fullName evidence="4">Short-chain dehydrogenase/reductase SDR</fullName>
    </submittedName>
</protein>
<dbReference type="InterPro" id="IPR002347">
    <property type="entry name" value="SDR_fam"/>
</dbReference>
<dbReference type="GO" id="GO:0016491">
    <property type="term" value="F:oxidoreductase activity"/>
    <property type="evidence" value="ECO:0007669"/>
    <property type="project" value="UniProtKB-KW"/>
</dbReference>
<evidence type="ECO:0000256" key="2">
    <source>
        <dbReference type="ARBA" id="ARBA00023002"/>
    </source>
</evidence>
<evidence type="ECO:0000313" key="5">
    <source>
        <dbReference type="Proteomes" id="UP000002774"/>
    </source>
</evidence>
<evidence type="ECO:0000256" key="3">
    <source>
        <dbReference type="RuleBase" id="RU000363"/>
    </source>
</evidence>
<dbReference type="PRINTS" id="PR00081">
    <property type="entry name" value="GDHRDH"/>
</dbReference>
<dbReference type="CDD" id="cd05233">
    <property type="entry name" value="SDR_c"/>
    <property type="match status" value="1"/>
</dbReference>
<organism evidence="4 5">
    <name type="scientific">Mucilaginibacter paludis DSM 18603</name>
    <dbReference type="NCBI Taxonomy" id="714943"/>
    <lineage>
        <taxon>Bacteria</taxon>
        <taxon>Pseudomonadati</taxon>
        <taxon>Bacteroidota</taxon>
        <taxon>Sphingobacteriia</taxon>
        <taxon>Sphingobacteriales</taxon>
        <taxon>Sphingobacteriaceae</taxon>
        <taxon>Mucilaginibacter</taxon>
    </lineage>
</organism>
<dbReference type="Gene3D" id="3.40.50.720">
    <property type="entry name" value="NAD(P)-binding Rossmann-like Domain"/>
    <property type="match status" value="1"/>
</dbReference>
<keyword evidence="5" id="KW-1185">Reference proteome</keyword>
<proteinExistence type="inferred from homology"/>
<reference evidence="4" key="1">
    <citation type="submission" date="2011-09" db="EMBL/GenBank/DDBJ databases">
        <title>The permanent draft genome of Mucilaginibacter paludis DSM 18603.</title>
        <authorList>
            <consortium name="US DOE Joint Genome Institute (JGI-PGF)"/>
            <person name="Lucas S."/>
            <person name="Han J."/>
            <person name="Lapidus A."/>
            <person name="Bruce D."/>
            <person name="Goodwin L."/>
            <person name="Pitluck S."/>
            <person name="Peters L."/>
            <person name="Kyrpides N."/>
            <person name="Mavromatis K."/>
            <person name="Ivanova N."/>
            <person name="Mikhailova N."/>
            <person name="Held B."/>
            <person name="Detter J.C."/>
            <person name="Tapia R."/>
            <person name="Han C."/>
            <person name="Land M."/>
            <person name="Hauser L."/>
            <person name="Markowitz V."/>
            <person name="Cheng J.-F."/>
            <person name="Hugenholtz P."/>
            <person name="Woyke T."/>
            <person name="Wu D."/>
            <person name="Tindall B."/>
            <person name="Brambilla E."/>
            <person name="Klenk H.-P."/>
            <person name="Eisen J.A."/>
        </authorList>
    </citation>
    <scope>NUCLEOTIDE SEQUENCE [LARGE SCALE GENOMIC DNA]</scope>
    <source>
        <strain evidence="4">DSM 18603</strain>
    </source>
</reference>
<comment type="similarity">
    <text evidence="1 3">Belongs to the short-chain dehydrogenases/reductases (SDR) family.</text>
</comment>
<dbReference type="Pfam" id="PF00106">
    <property type="entry name" value="adh_short"/>
    <property type="match status" value="1"/>
</dbReference>
<dbReference type="PANTHER" id="PTHR44196:SF2">
    <property type="entry name" value="SHORT-CHAIN DEHYDROGENASE-RELATED"/>
    <property type="match status" value="1"/>
</dbReference>
<dbReference type="PRINTS" id="PR00080">
    <property type="entry name" value="SDRFAMILY"/>
</dbReference>
<dbReference type="STRING" id="714943.Mucpa_4680"/>
<accession>H1Y0M5</accession>
<dbReference type="GO" id="GO:0016020">
    <property type="term" value="C:membrane"/>
    <property type="evidence" value="ECO:0007669"/>
    <property type="project" value="TreeGrafter"/>
</dbReference>
<dbReference type="eggNOG" id="COG0300">
    <property type="taxonomic scope" value="Bacteria"/>
</dbReference>
<dbReference type="SUPFAM" id="SSF51735">
    <property type="entry name" value="NAD(P)-binding Rossmann-fold domains"/>
    <property type="match status" value="1"/>
</dbReference>
<dbReference type="RefSeq" id="WP_008509679.1">
    <property type="nucleotide sequence ID" value="NZ_CM001403.1"/>
</dbReference>
<dbReference type="HOGENOM" id="CLU_010194_2_1_10"/>
<name>H1Y0M5_9SPHI</name>
<evidence type="ECO:0000256" key="1">
    <source>
        <dbReference type="ARBA" id="ARBA00006484"/>
    </source>
</evidence>
<evidence type="ECO:0000313" key="4">
    <source>
        <dbReference type="EMBL" id="EHQ28765.1"/>
    </source>
</evidence>
<dbReference type="EMBL" id="CM001403">
    <property type="protein sequence ID" value="EHQ28765.1"/>
    <property type="molecule type" value="Genomic_DNA"/>
</dbReference>
<sequence>MKNTILITGASGGIGKEFALVAAENKNDVLLVARSGDLLNALCEQIKATYKVKADYIVADLSDYGSAENLYKEVINRGYRINYLINNAGFGDYGNFLERSLAKYQQMIHLNITSLTELTWLFAKDMVKDKRGGILNIASTAAFQPDPYMAIYGATKSFVANFTEALSYELKGTGVTATVLSPGATTTGFFDEAQMGQSKMVSSKMMNANKVARIGYHAMMKGKLHVIAGFMNKLLGFFSATMPPSRFRLKIAAAVLGKK</sequence>
<dbReference type="AlphaFoldDB" id="H1Y0M5"/>
<dbReference type="InterPro" id="IPR036291">
    <property type="entry name" value="NAD(P)-bd_dom_sf"/>
</dbReference>
<dbReference type="OrthoDB" id="1235794at2"/>
<dbReference type="PROSITE" id="PS00061">
    <property type="entry name" value="ADH_SHORT"/>
    <property type="match status" value="1"/>
</dbReference>
<dbReference type="PIRSF" id="PIRSF000126">
    <property type="entry name" value="11-beta-HSD1"/>
    <property type="match status" value="1"/>
</dbReference>
<gene>
    <name evidence="4" type="ORF">Mucpa_4680</name>
</gene>
<keyword evidence="2" id="KW-0560">Oxidoreductase</keyword>
<dbReference type="InterPro" id="IPR020904">
    <property type="entry name" value="Sc_DH/Rdtase_CS"/>
</dbReference>
<dbReference type="PANTHER" id="PTHR44196">
    <property type="entry name" value="DEHYDROGENASE/REDUCTASE SDR FAMILY MEMBER 7B"/>
    <property type="match status" value="1"/>
</dbReference>